<dbReference type="Proteomes" id="UP000233276">
    <property type="component" value="Chromosome"/>
</dbReference>
<dbReference type="PANTHER" id="PTHR35802">
    <property type="entry name" value="PROTEASE SYNTHASE AND SPORULATION PROTEIN PAI 2"/>
    <property type="match status" value="1"/>
</dbReference>
<evidence type="ECO:0000313" key="2">
    <source>
        <dbReference type="Proteomes" id="UP000233276"/>
    </source>
</evidence>
<accession>A0A2K9DJN6</accession>
<gene>
    <name evidence="1" type="ORF">CXR34_09845</name>
</gene>
<sequence>MRQNPSFAMTDVGELRRILELNPWMTLVSASDGGLVASHYAVLLDEERDDLTVVGHVGKPDDAVHGLGERELLIVAQGPHGYISPGWYPPGPNVPTWNYVAVHLSGIPEILTPEENLRVLDRLVARFESGLPQPRLMWQPPNDEEYVRRLERGTVGFRLTPTRVVAKRKLSQNRPDETVDEIVVQLEAGNSPYADQRLAGEMRRAHAAIRAGRAAQLRQNTAADAAATPRSAAEEEL</sequence>
<dbReference type="KEGG" id="mhos:CXR34_09845"/>
<evidence type="ECO:0000313" key="1">
    <source>
        <dbReference type="EMBL" id="AUG29717.1"/>
    </source>
</evidence>
<dbReference type="EMBL" id="CP025299">
    <property type="protein sequence ID" value="AUG29717.1"/>
    <property type="molecule type" value="Genomic_DNA"/>
</dbReference>
<dbReference type="Gene3D" id="2.30.110.10">
    <property type="entry name" value="Electron Transport, Fmn-binding Protein, Chain A"/>
    <property type="match status" value="1"/>
</dbReference>
<proteinExistence type="predicted"/>
<dbReference type="SUPFAM" id="SSF50475">
    <property type="entry name" value="FMN-binding split barrel"/>
    <property type="match status" value="1"/>
</dbReference>
<name>A0A2K9DJN6_9MICO</name>
<reference evidence="1 2" key="1">
    <citation type="submission" date="2017-12" db="EMBL/GenBank/DDBJ databases">
        <title>Isolation and characterization of estrogens degradatiion strain Microbacterium hominis SJTG1.</title>
        <authorList>
            <person name="Xiong W."/>
            <person name="Yin C."/>
            <person name="Zheng D."/>
            <person name="Liang R."/>
        </authorList>
    </citation>
    <scope>NUCLEOTIDE SEQUENCE [LARGE SCALE GENOMIC DNA]</scope>
    <source>
        <strain evidence="1 2">SJTG1</strain>
    </source>
</reference>
<organism evidence="1 2">
    <name type="scientific">Microbacterium hominis</name>
    <dbReference type="NCBI Taxonomy" id="162426"/>
    <lineage>
        <taxon>Bacteria</taxon>
        <taxon>Bacillati</taxon>
        <taxon>Actinomycetota</taxon>
        <taxon>Actinomycetes</taxon>
        <taxon>Micrococcales</taxon>
        <taxon>Microbacteriaceae</taxon>
        <taxon>Microbacterium</taxon>
    </lineage>
</organism>
<dbReference type="InterPro" id="IPR012349">
    <property type="entry name" value="Split_barrel_FMN-bd"/>
</dbReference>
<dbReference type="AlphaFoldDB" id="A0A2K9DJN6"/>
<dbReference type="RefSeq" id="WP_101306272.1">
    <property type="nucleotide sequence ID" value="NZ_CP025299.1"/>
</dbReference>
<dbReference type="Pfam" id="PF04299">
    <property type="entry name" value="FMN_bind_2"/>
    <property type="match status" value="1"/>
</dbReference>
<protein>
    <submittedName>
        <fullName evidence="1">Transcriptional regulator</fullName>
    </submittedName>
</protein>
<dbReference type="PANTHER" id="PTHR35802:SF1">
    <property type="entry name" value="PROTEASE SYNTHASE AND SPORULATION PROTEIN PAI 2"/>
    <property type="match status" value="1"/>
</dbReference>
<dbReference type="InterPro" id="IPR007396">
    <property type="entry name" value="TR_PAI2-type"/>
</dbReference>
<dbReference type="PIRSF" id="PIRSF010372">
    <property type="entry name" value="PaiB"/>
    <property type="match status" value="1"/>
</dbReference>